<name>A0A1B6F9F4_9HEMI</name>
<dbReference type="EMBL" id="GECZ01023035">
    <property type="protein sequence ID" value="JAS46734.1"/>
    <property type="molecule type" value="Transcribed_RNA"/>
</dbReference>
<accession>A0A1B6F9F4</accession>
<proteinExistence type="predicted"/>
<organism evidence="1">
    <name type="scientific">Cuerna arida</name>
    <dbReference type="NCBI Taxonomy" id="1464854"/>
    <lineage>
        <taxon>Eukaryota</taxon>
        <taxon>Metazoa</taxon>
        <taxon>Ecdysozoa</taxon>
        <taxon>Arthropoda</taxon>
        <taxon>Hexapoda</taxon>
        <taxon>Insecta</taxon>
        <taxon>Pterygota</taxon>
        <taxon>Neoptera</taxon>
        <taxon>Paraneoptera</taxon>
        <taxon>Hemiptera</taxon>
        <taxon>Auchenorrhyncha</taxon>
        <taxon>Membracoidea</taxon>
        <taxon>Cicadellidae</taxon>
        <taxon>Cicadellinae</taxon>
        <taxon>Proconiini</taxon>
        <taxon>Cuerna</taxon>
    </lineage>
</organism>
<protein>
    <submittedName>
        <fullName evidence="1">Uncharacterized protein</fullName>
    </submittedName>
</protein>
<sequence>LVSETPLNDSEVLNISIGYANGPLYQKLLEYKVSGKSIVEINKNLMNFFVPMGQKESLKRDLVHRPQKYNERLSSYISNIKENAKLLQCDYTEKEIVEIIKVGIAPNVRARLVFCGNPMNFEDLDQLCIHEQNVYYEEKKVRETKHNLKTDDSWNVNKPRRADSQYVNI</sequence>
<feature type="non-terminal residue" evidence="1">
    <location>
        <position position="169"/>
    </location>
</feature>
<feature type="non-terminal residue" evidence="1">
    <location>
        <position position="1"/>
    </location>
</feature>
<evidence type="ECO:0000313" key="1">
    <source>
        <dbReference type="EMBL" id="JAS46734.1"/>
    </source>
</evidence>
<dbReference type="AlphaFoldDB" id="A0A1B6F9F4"/>
<gene>
    <name evidence="1" type="ORF">g.6834</name>
</gene>
<reference evidence="1" key="1">
    <citation type="submission" date="2015-11" db="EMBL/GenBank/DDBJ databases">
        <title>De novo transcriptome assembly of four potential Pierce s Disease insect vectors from Arizona vineyards.</title>
        <authorList>
            <person name="Tassone E.E."/>
        </authorList>
    </citation>
    <scope>NUCLEOTIDE SEQUENCE</scope>
</reference>